<sequence length="237" mass="26329">MKGPILVQGAMDVETDWLVSRLEARDETVTGGFRFWRGRCGALDLVVSRTEIGTIRCAAATALGVTAFRPRAVINQGVAGSHREDLHVGDLVVGRSCIHIHDLKTQMRSRGEGSAPFDWEFHLHDDGQRIFPVYEADPAWAVLFEKAPWQGTRVSGRLGSGDVFNREIDRILWLRQRAGECCEDMESAAAYEVCARFGVPCVGVRIISNNELTGEPYQRTVGERLQRFVLTALEVTA</sequence>
<protein>
    <submittedName>
        <fullName evidence="2">5'-methylthioadenosine/S-adenosylhomocysteine nucleosidase</fullName>
    </submittedName>
</protein>
<dbReference type="InterPro" id="IPR000845">
    <property type="entry name" value="Nucleoside_phosphorylase_d"/>
</dbReference>
<dbReference type="InterPro" id="IPR035994">
    <property type="entry name" value="Nucleoside_phosphorylase_sf"/>
</dbReference>
<dbReference type="Proteomes" id="UP001204562">
    <property type="component" value="Unassembled WGS sequence"/>
</dbReference>
<dbReference type="GO" id="GO:0009116">
    <property type="term" value="P:nucleoside metabolic process"/>
    <property type="evidence" value="ECO:0007669"/>
    <property type="project" value="InterPro"/>
</dbReference>
<gene>
    <name evidence="2" type="ORF">NE579_10250</name>
</gene>
<comment type="caution">
    <text evidence="2">The sequence shown here is derived from an EMBL/GenBank/DDBJ whole genome shotgun (WGS) entry which is preliminary data.</text>
</comment>
<dbReference type="GO" id="GO:0005829">
    <property type="term" value="C:cytosol"/>
    <property type="evidence" value="ECO:0007669"/>
    <property type="project" value="TreeGrafter"/>
</dbReference>
<name>A0AAW5JPS8_9FIRM</name>
<dbReference type="Pfam" id="PF01048">
    <property type="entry name" value="PNP_UDP_1"/>
    <property type="match status" value="1"/>
</dbReference>
<dbReference type="AlphaFoldDB" id="A0AAW5JPS8"/>
<dbReference type="EMBL" id="JANFYS010000020">
    <property type="protein sequence ID" value="MCQ4770842.1"/>
    <property type="molecule type" value="Genomic_DNA"/>
</dbReference>
<dbReference type="GO" id="GO:0008930">
    <property type="term" value="F:methylthioadenosine nucleosidase activity"/>
    <property type="evidence" value="ECO:0007669"/>
    <property type="project" value="TreeGrafter"/>
</dbReference>
<feature type="domain" description="Nucleoside phosphorylase" evidence="1">
    <location>
        <begin position="4"/>
        <end position="230"/>
    </location>
</feature>
<dbReference type="Gene3D" id="3.40.50.1580">
    <property type="entry name" value="Nucleoside phosphorylase domain"/>
    <property type="match status" value="1"/>
</dbReference>
<dbReference type="CDD" id="cd09008">
    <property type="entry name" value="MTAN"/>
    <property type="match status" value="1"/>
</dbReference>
<dbReference type="PANTHER" id="PTHR46832:SF1">
    <property type="entry name" value="5'-METHYLTHIOADENOSINE_S-ADENOSYLHOMOCYSTEINE NUCLEOSIDASE"/>
    <property type="match status" value="1"/>
</dbReference>
<dbReference type="GO" id="GO:0008782">
    <property type="term" value="F:adenosylhomocysteine nucleosidase activity"/>
    <property type="evidence" value="ECO:0007669"/>
    <property type="project" value="TreeGrafter"/>
</dbReference>
<reference evidence="2" key="1">
    <citation type="submission" date="2022-06" db="EMBL/GenBank/DDBJ databases">
        <title>Isolation of gut microbiota from human fecal samples.</title>
        <authorList>
            <person name="Pamer E.G."/>
            <person name="Barat B."/>
            <person name="Waligurski E."/>
            <person name="Medina S."/>
            <person name="Paddock L."/>
            <person name="Mostad J."/>
        </authorList>
    </citation>
    <scope>NUCLEOTIDE SEQUENCE</scope>
    <source>
        <strain evidence="2">DFI.9.91</strain>
    </source>
</reference>
<dbReference type="GO" id="GO:0019284">
    <property type="term" value="P:L-methionine salvage from S-adenosylmethionine"/>
    <property type="evidence" value="ECO:0007669"/>
    <property type="project" value="TreeGrafter"/>
</dbReference>
<dbReference type="RefSeq" id="WP_256304181.1">
    <property type="nucleotide sequence ID" value="NZ_JANFYS010000020.1"/>
</dbReference>
<evidence type="ECO:0000313" key="3">
    <source>
        <dbReference type="Proteomes" id="UP001204562"/>
    </source>
</evidence>
<proteinExistence type="predicted"/>
<dbReference type="SUPFAM" id="SSF53167">
    <property type="entry name" value="Purine and uridine phosphorylases"/>
    <property type="match status" value="1"/>
</dbReference>
<evidence type="ECO:0000259" key="1">
    <source>
        <dbReference type="Pfam" id="PF01048"/>
    </source>
</evidence>
<evidence type="ECO:0000313" key="2">
    <source>
        <dbReference type="EMBL" id="MCQ4770842.1"/>
    </source>
</evidence>
<organism evidence="2 3">
    <name type="scientific">Intestinimonas massiliensis</name>
    <name type="common">ex Afouda et al. 2020</name>
    <dbReference type="NCBI Taxonomy" id="1673721"/>
    <lineage>
        <taxon>Bacteria</taxon>
        <taxon>Bacillati</taxon>
        <taxon>Bacillota</taxon>
        <taxon>Clostridia</taxon>
        <taxon>Eubacteriales</taxon>
        <taxon>Intestinimonas</taxon>
    </lineage>
</organism>
<dbReference type="PANTHER" id="PTHR46832">
    <property type="entry name" value="5'-METHYLTHIOADENOSINE/S-ADENOSYLHOMOCYSTEINE NUCLEOSIDASE"/>
    <property type="match status" value="1"/>
</dbReference>
<accession>A0AAW5JPS8</accession>